<dbReference type="PANTHER" id="PTHR34501:SF9">
    <property type="entry name" value="MAJOR OUTER MEMBRANE PROTEIN P.IA"/>
    <property type="match status" value="1"/>
</dbReference>
<evidence type="ECO:0000256" key="4">
    <source>
        <dbReference type="ARBA" id="ARBA00022452"/>
    </source>
</evidence>
<dbReference type="Proteomes" id="UP000716322">
    <property type="component" value="Unassembled WGS sequence"/>
</dbReference>
<dbReference type="PRINTS" id="PR00184">
    <property type="entry name" value="NEISSPPORIN"/>
</dbReference>
<organism evidence="13 14">
    <name type="scientific">Telluria antibiotica</name>
    <dbReference type="NCBI Taxonomy" id="2717319"/>
    <lineage>
        <taxon>Bacteria</taxon>
        <taxon>Pseudomonadati</taxon>
        <taxon>Pseudomonadota</taxon>
        <taxon>Betaproteobacteria</taxon>
        <taxon>Burkholderiales</taxon>
        <taxon>Oxalobacteraceae</taxon>
        <taxon>Telluria group</taxon>
        <taxon>Telluria</taxon>
    </lineage>
</organism>
<dbReference type="InterPro" id="IPR050298">
    <property type="entry name" value="Gram-neg_bact_OMP"/>
</dbReference>
<keyword evidence="9" id="KW-0472">Membrane</keyword>
<dbReference type="EMBL" id="JAAQOM010000001">
    <property type="protein sequence ID" value="NIA52414.1"/>
    <property type="molecule type" value="Genomic_DNA"/>
</dbReference>
<keyword evidence="10" id="KW-0998">Cell outer membrane</keyword>
<keyword evidence="7" id="KW-0406">Ion transport</keyword>
<evidence type="ECO:0000259" key="12">
    <source>
        <dbReference type="Pfam" id="PF13609"/>
    </source>
</evidence>
<comment type="subcellular location">
    <subcellularLocation>
        <location evidence="1">Cell outer membrane</location>
        <topology evidence="1">Multi-pass membrane protein</topology>
    </subcellularLocation>
</comment>
<evidence type="ECO:0000256" key="8">
    <source>
        <dbReference type="ARBA" id="ARBA00023114"/>
    </source>
</evidence>
<protein>
    <submittedName>
        <fullName evidence="13">Porin</fullName>
    </submittedName>
</protein>
<reference evidence="13 14" key="1">
    <citation type="submission" date="2020-03" db="EMBL/GenBank/DDBJ databases">
        <title>Genome sequence of strain Massilia sp. TW-1.</title>
        <authorList>
            <person name="Chaudhary D.K."/>
        </authorList>
    </citation>
    <scope>NUCLEOTIDE SEQUENCE [LARGE SCALE GENOMIC DNA]</scope>
    <source>
        <strain evidence="13 14">TW-1</strain>
    </source>
</reference>
<evidence type="ECO:0000313" key="13">
    <source>
        <dbReference type="EMBL" id="NIA52414.1"/>
    </source>
</evidence>
<gene>
    <name evidence="13" type="ORF">HAV22_01935</name>
</gene>
<evidence type="ECO:0000256" key="9">
    <source>
        <dbReference type="ARBA" id="ARBA00023136"/>
    </source>
</evidence>
<dbReference type="Pfam" id="PF13609">
    <property type="entry name" value="Porin_4"/>
    <property type="match status" value="1"/>
</dbReference>
<dbReference type="InterPro" id="IPR002299">
    <property type="entry name" value="Porin_Neis"/>
</dbReference>
<proteinExistence type="predicted"/>
<keyword evidence="14" id="KW-1185">Reference proteome</keyword>
<evidence type="ECO:0000256" key="1">
    <source>
        <dbReference type="ARBA" id="ARBA00004571"/>
    </source>
</evidence>
<evidence type="ECO:0000256" key="11">
    <source>
        <dbReference type="SAM" id="SignalP"/>
    </source>
</evidence>
<dbReference type="InterPro" id="IPR033900">
    <property type="entry name" value="Gram_neg_porin_domain"/>
</dbReference>
<feature type="signal peptide" evidence="11">
    <location>
        <begin position="1"/>
        <end position="20"/>
    </location>
</feature>
<evidence type="ECO:0000313" key="14">
    <source>
        <dbReference type="Proteomes" id="UP000716322"/>
    </source>
</evidence>
<dbReference type="RefSeq" id="WP_166855928.1">
    <property type="nucleotide sequence ID" value="NZ_JAAQOM010000001.1"/>
</dbReference>
<evidence type="ECO:0000256" key="5">
    <source>
        <dbReference type="ARBA" id="ARBA00022692"/>
    </source>
</evidence>
<feature type="chain" id="PRO_5045106515" evidence="11">
    <location>
        <begin position="21"/>
        <end position="355"/>
    </location>
</feature>
<accession>A0ABX0P5B3</accession>
<dbReference type="CDD" id="cd00342">
    <property type="entry name" value="gram_neg_porins"/>
    <property type="match status" value="1"/>
</dbReference>
<evidence type="ECO:0000256" key="6">
    <source>
        <dbReference type="ARBA" id="ARBA00022729"/>
    </source>
</evidence>
<feature type="domain" description="Porin" evidence="12">
    <location>
        <begin position="7"/>
        <end position="331"/>
    </location>
</feature>
<evidence type="ECO:0000256" key="2">
    <source>
        <dbReference type="ARBA" id="ARBA00011233"/>
    </source>
</evidence>
<evidence type="ECO:0000256" key="3">
    <source>
        <dbReference type="ARBA" id="ARBA00022448"/>
    </source>
</evidence>
<dbReference type="SUPFAM" id="SSF56935">
    <property type="entry name" value="Porins"/>
    <property type="match status" value="1"/>
</dbReference>
<keyword evidence="4" id="KW-1134">Transmembrane beta strand</keyword>
<keyword evidence="6 11" id="KW-0732">Signal</keyword>
<keyword evidence="3" id="KW-0813">Transport</keyword>
<sequence length="355" mass="37199">MKTPIIAAGLLVLASGASSAQSNVTLYGIVDVGLRYGNAATSNDDTLSVGSGQQRASRLGFRGTEALGNGLSASFQLESGFNADDGTLGYGNRLFGRQSWVGLNGAFGSIRFGRQTTALYDVLFTVDPFVINGTGNAQRVFGYGLGKTDPLSRADNSVTYHVDMRNGFGFSAGHAFGERTGGFASNSSDFASVSYVTGRWNVRAAYQHSDGVDLGASSTQLGALVPAVHLAAASVKVKGAIAGAVYDFGSFKLHGIYGDTRAGNGGAVVMRSYMTGVTVGAGRGTICASWNRNDIRNLRDGVSDQYGLDYTYPLSKRTLLYAAAGYTNNGGDVRLNSARNGFSGREVETGIRHTF</sequence>
<dbReference type="PANTHER" id="PTHR34501">
    <property type="entry name" value="PROTEIN YDDL-RELATED"/>
    <property type="match status" value="1"/>
</dbReference>
<keyword evidence="8" id="KW-0626">Porin</keyword>
<keyword evidence="5" id="KW-0812">Transmembrane</keyword>
<dbReference type="Gene3D" id="2.40.160.10">
    <property type="entry name" value="Porin"/>
    <property type="match status" value="1"/>
</dbReference>
<evidence type="ECO:0000256" key="10">
    <source>
        <dbReference type="ARBA" id="ARBA00023237"/>
    </source>
</evidence>
<dbReference type="InterPro" id="IPR023614">
    <property type="entry name" value="Porin_dom_sf"/>
</dbReference>
<comment type="caution">
    <text evidence="13">The sequence shown here is derived from an EMBL/GenBank/DDBJ whole genome shotgun (WGS) entry which is preliminary data.</text>
</comment>
<comment type="subunit">
    <text evidence="2">Homotrimer.</text>
</comment>
<evidence type="ECO:0000256" key="7">
    <source>
        <dbReference type="ARBA" id="ARBA00023065"/>
    </source>
</evidence>
<name>A0ABX0P5B3_9BURK</name>